<feature type="coiled-coil region" evidence="3">
    <location>
        <begin position="457"/>
        <end position="512"/>
    </location>
</feature>
<organism evidence="5 6">
    <name type="scientific">Cryptolaemus montrouzieri</name>
    <dbReference type="NCBI Taxonomy" id="559131"/>
    <lineage>
        <taxon>Eukaryota</taxon>
        <taxon>Metazoa</taxon>
        <taxon>Ecdysozoa</taxon>
        <taxon>Arthropoda</taxon>
        <taxon>Hexapoda</taxon>
        <taxon>Insecta</taxon>
        <taxon>Pterygota</taxon>
        <taxon>Neoptera</taxon>
        <taxon>Endopterygota</taxon>
        <taxon>Coleoptera</taxon>
        <taxon>Polyphaga</taxon>
        <taxon>Cucujiformia</taxon>
        <taxon>Coccinelloidea</taxon>
        <taxon>Coccinellidae</taxon>
        <taxon>Scymninae</taxon>
        <taxon>Scymnini</taxon>
        <taxon>Cryptolaemus</taxon>
    </lineage>
</organism>
<dbReference type="AlphaFoldDB" id="A0ABD2NSK6"/>
<gene>
    <name evidence="5" type="ORF">HHI36_004810</name>
</gene>
<keyword evidence="6" id="KW-1185">Reference proteome</keyword>
<feature type="coiled-coil region" evidence="3">
    <location>
        <begin position="749"/>
        <end position="799"/>
    </location>
</feature>
<keyword evidence="3" id="KW-0175">Coiled coil</keyword>
<feature type="coiled-coil region" evidence="3">
    <location>
        <begin position="1160"/>
        <end position="1201"/>
    </location>
</feature>
<feature type="coiled-coil region" evidence="3">
    <location>
        <begin position="63"/>
        <end position="172"/>
    </location>
</feature>
<dbReference type="InterPro" id="IPR042791">
    <property type="entry name" value="CDK5RAP2"/>
</dbReference>
<feature type="domain" description="Centrosomin N-terminal motif 1" evidence="4">
    <location>
        <begin position="62"/>
        <end position="134"/>
    </location>
</feature>
<dbReference type="GO" id="GO:0005737">
    <property type="term" value="C:cytoplasm"/>
    <property type="evidence" value="ECO:0007669"/>
    <property type="project" value="UniProtKB-SubCell"/>
</dbReference>
<evidence type="ECO:0000313" key="5">
    <source>
        <dbReference type="EMBL" id="KAL3281605.1"/>
    </source>
</evidence>
<evidence type="ECO:0000256" key="2">
    <source>
        <dbReference type="ARBA" id="ARBA00022490"/>
    </source>
</evidence>
<proteinExistence type="predicted"/>
<feature type="coiled-coil region" evidence="3">
    <location>
        <begin position="203"/>
        <end position="363"/>
    </location>
</feature>
<comment type="subcellular location">
    <subcellularLocation>
        <location evidence="1">Cytoplasm</location>
    </subcellularLocation>
</comment>
<protein>
    <recommendedName>
        <fullName evidence="4">Centrosomin N-terminal motif 1 domain-containing protein</fullName>
    </recommendedName>
</protein>
<evidence type="ECO:0000256" key="3">
    <source>
        <dbReference type="SAM" id="Coils"/>
    </source>
</evidence>
<accession>A0ABD2NSK6</accession>
<dbReference type="Proteomes" id="UP001516400">
    <property type="component" value="Unassembled WGS sequence"/>
</dbReference>
<feature type="coiled-coil region" evidence="3">
    <location>
        <begin position="928"/>
        <end position="955"/>
    </location>
</feature>
<dbReference type="InterPro" id="IPR012943">
    <property type="entry name" value="Cnn_1N"/>
</dbReference>
<feature type="coiled-coil region" evidence="3">
    <location>
        <begin position="1040"/>
        <end position="1127"/>
    </location>
</feature>
<evidence type="ECO:0000259" key="4">
    <source>
        <dbReference type="Pfam" id="PF07989"/>
    </source>
</evidence>
<dbReference type="PANTHER" id="PTHR46930:SF1">
    <property type="entry name" value="CDK5 REGULATORY SUBUNIT-ASSOCIATED PROTEIN 2"/>
    <property type="match status" value="1"/>
</dbReference>
<evidence type="ECO:0000313" key="6">
    <source>
        <dbReference type="Proteomes" id="UP001516400"/>
    </source>
</evidence>
<sequence length="1236" mass="142959">MSFSLNTKYASKSSVIEKQCFDRPHIIPFCTSPSQLNEASTCPDFTFSNSLRSPEGPMRGRSVKEFEEQLGALKKENFNLKLRIYFLEERMGANFTLDKENIVKNNVELMVEIESLKKELQEKHELLCQAVKAMDLEEDEFKKIAQAKNVEIMTLKQEVEELQIQLQDGKYENDNDSSHRSYHSEPIFFSSQISSLPESSSRTKMFQDRIAFLENELLKEKENSASLQIILDQADTINKKYEQLQEESGKKDEMITNLREELDNAKNKITTLSLQIKDLEKFEAHSKDEIQRLTKFLAEKSKAVEELKEYIAEASRKHGNLKAEFDKEKQKYDKYKFVSNMKVTEMEEEIEKHKGRVLDLQKKLGSAHQDLKENQNLLVPKSLKRSIIVTNTDCDNVSVSNAAASLGIQKKDALCNALACKSPPKSPVSPKSFDFNTISGILNTIVFPNKPQVMKQLDQLKDALSMSEQRIIHLKAQELKACAIIKSLMQYRKTSEHEAENSKKRIAQLEKAVASEGVASKFQKMDSLVNDQEKPEDNKIHAEHAVLSNELEDKIKVLHITLKEKDLHMEYIESQNSELLNKVKNLEADIIDMERNMLDEDEHKKEITDNMYSKLFDEKNKEIAKLKEEIKKRTHNLQTIVNNELWQKNKEIEKLHIKYAQLLNAKEMDMINLKQSFSNLSSNLDQLKTENEEKHIENSNLKIDISDLKLQLQLLRDKIGEIGLISDDKLEVEIIISSLDNVKTIRTQFDEIKNERDILKTKIQEMVNSVRIDGDLIINAEQEKELESFKMQLKISEALRKQSTEACQILRAQLEELALFLDSLMKQKSVLGFLGNTQNKKLRDAIDHSLDLSKSVNMSLSLNPDHTLMQLSNISALLNCSDLSNNTEIDNSNVCSFSIIPDRANLTYQNRVSNVAENSAEPNQPYVVKSLEDQIQMLRQEIAMKNSELNKFRREMKNGKDLRSHARPRLSPSKLKNVSVTRNHNVDSESETWSEPDVNVSKARIGLFRENSVSGIDEIQSSDSTDESLKNLNQRRSEILNECQSTITKLNKQVQDLHSKLQQKELTCLEVQETNDLKVTFLREENDSLKIQLEEAKAELIKIENQKDEIENELKLSRLNIGNLKEAEQDWMEKYNLKDKEMFNKINQWKFERDQLVSMAKEYANMTENSRQEIMLLENKIAQLTLEKENIQLKIKKEFEKDMNEKIRNVEKEFTERLFVIETNASKEIEKFNQKL</sequence>
<dbReference type="Pfam" id="PF07989">
    <property type="entry name" value="Cnn_1N"/>
    <property type="match status" value="1"/>
</dbReference>
<evidence type="ECO:0000256" key="1">
    <source>
        <dbReference type="ARBA" id="ARBA00004496"/>
    </source>
</evidence>
<dbReference type="PANTHER" id="PTHR46930">
    <property type="entry name" value="CDK5 REGULATORY SUBUNIT-ASSOCIATED PROTEIN 2"/>
    <property type="match status" value="1"/>
</dbReference>
<feature type="coiled-coil region" evidence="3">
    <location>
        <begin position="569"/>
        <end position="643"/>
    </location>
</feature>
<name>A0ABD2NSK6_9CUCU</name>
<comment type="caution">
    <text evidence="5">The sequence shown here is derived from an EMBL/GenBank/DDBJ whole genome shotgun (WGS) entry which is preliminary data.</text>
</comment>
<feature type="coiled-coil region" evidence="3">
    <location>
        <begin position="670"/>
        <end position="718"/>
    </location>
</feature>
<keyword evidence="2" id="KW-0963">Cytoplasm</keyword>
<reference evidence="5 6" key="1">
    <citation type="journal article" date="2021" name="BMC Biol.">
        <title>Horizontally acquired antibacterial genes associated with adaptive radiation of ladybird beetles.</title>
        <authorList>
            <person name="Li H.S."/>
            <person name="Tang X.F."/>
            <person name="Huang Y.H."/>
            <person name="Xu Z.Y."/>
            <person name="Chen M.L."/>
            <person name="Du X.Y."/>
            <person name="Qiu B.Y."/>
            <person name="Chen P.T."/>
            <person name="Zhang W."/>
            <person name="Slipinski A."/>
            <person name="Escalona H.E."/>
            <person name="Waterhouse R.M."/>
            <person name="Zwick A."/>
            <person name="Pang H."/>
        </authorList>
    </citation>
    <scope>NUCLEOTIDE SEQUENCE [LARGE SCALE GENOMIC DNA]</scope>
    <source>
        <strain evidence="5">SYSU2018</strain>
    </source>
</reference>
<dbReference type="EMBL" id="JABFTP020000144">
    <property type="protein sequence ID" value="KAL3281605.1"/>
    <property type="molecule type" value="Genomic_DNA"/>
</dbReference>